<evidence type="ECO:0000313" key="3">
    <source>
        <dbReference type="EMBL" id="TRY68503.1"/>
    </source>
</evidence>
<dbReference type="InterPro" id="IPR036719">
    <property type="entry name" value="Neuro-gated_channel_TM_sf"/>
</dbReference>
<evidence type="ECO:0000256" key="1">
    <source>
        <dbReference type="SAM" id="Phobius"/>
    </source>
</evidence>
<keyword evidence="4" id="KW-1185">Reference proteome</keyword>
<keyword evidence="1" id="KW-1133">Transmembrane helix</keyword>
<dbReference type="GO" id="GO:0016020">
    <property type="term" value="C:membrane"/>
    <property type="evidence" value="ECO:0007669"/>
    <property type="project" value="InterPro"/>
</dbReference>
<name>A0A553NSW4_TIGCA</name>
<dbReference type="Pfam" id="PF02932">
    <property type="entry name" value="Neur_chan_memb"/>
    <property type="match status" value="1"/>
</dbReference>
<proteinExistence type="predicted"/>
<dbReference type="GO" id="GO:0005254">
    <property type="term" value="F:chloride channel activity"/>
    <property type="evidence" value="ECO:0007669"/>
    <property type="project" value="UniProtKB-ARBA"/>
</dbReference>
<comment type="caution">
    <text evidence="3">The sequence shown here is derived from an EMBL/GenBank/DDBJ whole genome shotgun (WGS) entry which is preliminary data.</text>
</comment>
<dbReference type="GO" id="GO:0099095">
    <property type="term" value="F:ligand-gated monoatomic anion channel activity"/>
    <property type="evidence" value="ECO:0007669"/>
    <property type="project" value="UniProtKB-ARBA"/>
</dbReference>
<feature type="non-terminal residue" evidence="3">
    <location>
        <position position="1"/>
    </location>
</feature>
<accession>A0A553NSW4</accession>
<reference evidence="3 4" key="1">
    <citation type="journal article" date="2018" name="Nat. Ecol. Evol.">
        <title>Genomic signatures of mitonuclear coevolution across populations of Tigriopus californicus.</title>
        <authorList>
            <person name="Barreto F.S."/>
            <person name="Watson E.T."/>
            <person name="Lima T.G."/>
            <person name="Willett C.S."/>
            <person name="Edmands S."/>
            <person name="Li W."/>
            <person name="Burton R.S."/>
        </authorList>
    </citation>
    <scope>NUCLEOTIDE SEQUENCE [LARGE SCALE GENOMIC DNA]</scope>
    <source>
        <strain evidence="3 4">San Diego</strain>
    </source>
</reference>
<evidence type="ECO:0000313" key="4">
    <source>
        <dbReference type="Proteomes" id="UP000318571"/>
    </source>
</evidence>
<keyword evidence="1" id="KW-0472">Membrane</keyword>
<dbReference type="InterPro" id="IPR006029">
    <property type="entry name" value="Neurotrans-gated_channel_TM"/>
</dbReference>
<dbReference type="InterPro" id="IPR006028">
    <property type="entry name" value="GABAA/Glycine_rcpt"/>
</dbReference>
<dbReference type="GO" id="GO:0004888">
    <property type="term" value="F:transmembrane signaling receptor activity"/>
    <property type="evidence" value="ECO:0007669"/>
    <property type="project" value="InterPro"/>
</dbReference>
<sequence>TATWLTFITLTHNTGNDQLPKVSYIKYLDVWFLGCTVFIFCSLLEFAIVNTISRQKRTVAVKNFSAKNILKGAATVLNTPIISRKSAPVTPANPRRKSDTTLNMSFENVNQLTTSTIDNQLSVRSMDDIFALQRNHELTSWKNDGASFSEVSIPVPRTPPYQNGTSIPSEGEENEVKGPLDYFKDMSSEEIALWIDGKARFLFPACFILFNLGYWFFAFRLDCLIGKACEEVDSHTHF</sequence>
<dbReference type="InterPro" id="IPR038050">
    <property type="entry name" value="Neuro_actylchol_rec"/>
</dbReference>
<protein>
    <recommendedName>
        <fullName evidence="2">Neurotransmitter-gated ion-channel transmembrane domain-containing protein</fullName>
    </recommendedName>
</protein>
<dbReference type="PRINTS" id="PR00253">
    <property type="entry name" value="GABAARECEPTR"/>
</dbReference>
<feature type="domain" description="Neurotransmitter-gated ion-channel transmembrane" evidence="2">
    <location>
        <begin position="15"/>
        <end position="215"/>
    </location>
</feature>
<dbReference type="GO" id="GO:0005230">
    <property type="term" value="F:extracellular ligand-gated monoatomic ion channel activity"/>
    <property type="evidence" value="ECO:0007669"/>
    <property type="project" value="UniProtKB-ARBA"/>
</dbReference>
<dbReference type="SUPFAM" id="SSF90112">
    <property type="entry name" value="Neurotransmitter-gated ion-channel transmembrane pore"/>
    <property type="match status" value="1"/>
</dbReference>
<dbReference type="Proteomes" id="UP000318571">
    <property type="component" value="Chromosome 1"/>
</dbReference>
<dbReference type="AlphaFoldDB" id="A0A553NSW4"/>
<gene>
    <name evidence="3" type="ORF">TCAL_11273</name>
</gene>
<keyword evidence="1" id="KW-0812">Transmembrane</keyword>
<dbReference type="EMBL" id="VCGU01000010">
    <property type="protein sequence ID" value="TRY68503.1"/>
    <property type="molecule type" value="Genomic_DNA"/>
</dbReference>
<dbReference type="Gene3D" id="1.20.58.390">
    <property type="entry name" value="Neurotransmitter-gated ion-channel transmembrane domain"/>
    <property type="match status" value="1"/>
</dbReference>
<feature type="transmembrane region" description="Helical" evidence="1">
    <location>
        <begin position="30"/>
        <end position="49"/>
    </location>
</feature>
<evidence type="ECO:0000259" key="2">
    <source>
        <dbReference type="Pfam" id="PF02932"/>
    </source>
</evidence>
<feature type="transmembrane region" description="Helical" evidence="1">
    <location>
        <begin position="201"/>
        <end position="219"/>
    </location>
</feature>
<organism evidence="3 4">
    <name type="scientific">Tigriopus californicus</name>
    <name type="common">Marine copepod</name>
    <dbReference type="NCBI Taxonomy" id="6832"/>
    <lineage>
        <taxon>Eukaryota</taxon>
        <taxon>Metazoa</taxon>
        <taxon>Ecdysozoa</taxon>
        <taxon>Arthropoda</taxon>
        <taxon>Crustacea</taxon>
        <taxon>Multicrustacea</taxon>
        <taxon>Hexanauplia</taxon>
        <taxon>Copepoda</taxon>
        <taxon>Harpacticoida</taxon>
        <taxon>Harpacticidae</taxon>
        <taxon>Tigriopus</taxon>
    </lineage>
</organism>